<dbReference type="PANTHER" id="PTHR43135:SF3">
    <property type="entry name" value="ALPHA-D-RIBOSE 1-METHYLPHOSPHONATE 5-TRIPHOSPHATE DIPHOSPHATASE"/>
    <property type="match status" value="1"/>
</dbReference>
<evidence type="ECO:0000313" key="2">
    <source>
        <dbReference type="EMBL" id="QHT66856.1"/>
    </source>
</evidence>
<proteinExistence type="predicted"/>
<dbReference type="Proteomes" id="UP000480178">
    <property type="component" value="Chromosome"/>
</dbReference>
<dbReference type="PANTHER" id="PTHR43135">
    <property type="entry name" value="ALPHA-D-RIBOSE 1-METHYLPHOSPHONATE 5-TRIPHOSPHATE DIPHOSPHATASE"/>
    <property type="match status" value="1"/>
</dbReference>
<dbReference type="CDD" id="cd01299">
    <property type="entry name" value="Met_dep_hydrolase_A"/>
    <property type="match status" value="1"/>
</dbReference>
<dbReference type="InterPro" id="IPR051781">
    <property type="entry name" value="Metallo-dep_Hydrolase"/>
</dbReference>
<dbReference type="InterPro" id="IPR057744">
    <property type="entry name" value="OTAase-like"/>
</dbReference>
<accession>A0A6C0GFS7</accession>
<dbReference type="Gene3D" id="2.30.40.10">
    <property type="entry name" value="Urease, subunit C, domain 1"/>
    <property type="match status" value="1"/>
</dbReference>
<protein>
    <submittedName>
        <fullName evidence="2">Amidohydrolase family protein</fullName>
    </submittedName>
</protein>
<keyword evidence="3" id="KW-1185">Reference proteome</keyword>
<name>A0A6C0GFS7_9BACT</name>
<dbReference type="InterPro" id="IPR011059">
    <property type="entry name" value="Metal-dep_hydrolase_composite"/>
</dbReference>
<gene>
    <name evidence="2" type="ORF">GXP67_09395</name>
</gene>
<dbReference type="InterPro" id="IPR032466">
    <property type="entry name" value="Metal_Hydrolase"/>
</dbReference>
<dbReference type="Pfam" id="PF01979">
    <property type="entry name" value="Amidohydro_1"/>
    <property type="match status" value="1"/>
</dbReference>
<dbReference type="AlphaFoldDB" id="A0A6C0GFS7"/>
<reference evidence="2 3" key="1">
    <citation type="submission" date="2020-01" db="EMBL/GenBank/DDBJ databases">
        <authorList>
            <person name="Kim M.K."/>
        </authorList>
    </citation>
    <scope>NUCLEOTIDE SEQUENCE [LARGE SCALE GENOMIC DNA]</scope>
    <source>
        <strain evidence="2 3">172606-1</strain>
    </source>
</reference>
<dbReference type="GO" id="GO:0016810">
    <property type="term" value="F:hydrolase activity, acting on carbon-nitrogen (but not peptide) bonds"/>
    <property type="evidence" value="ECO:0007669"/>
    <property type="project" value="InterPro"/>
</dbReference>
<feature type="domain" description="Amidohydrolase-related" evidence="1">
    <location>
        <begin position="84"/>
        <end position="429"/>
    </location>
</feature>
<dbReference type="Gene3D" id="3.20.20.140">
    <property type="entry name" value="Metal-dependent hydrolases"/>
    <property type="match status" value="1"/>
</dbReference>
<sequence>MIESFLRFLVKQVLIFCVVFPGPISVLAQNTSIKVIKAGRLIDVVSGKLLTNQVILIEGNKIKEVGPSVTIPSGAEVIDLSNYTVLPGLIDCHTHITGQPENYYEDIFRKSSIDNAITAHIYARHTLEAGFTACRDVGAPEFVDVALKRAINSGAIPGPRLFVSGLAIGATGGHGDLSGFSPYLQFNQQSGVADGVDAVRKQVRHNIKYGADLIKMIATAGVLSEEESVGGPQYSPEEMKAMVDEAAMWGKKVAAHAHGAEGIKMAVRAGVHSIEHGSLIDEEGIRLMKEKGTWLVSDVYNDDYILSEFTRLGYPEKIIEKERTIGRLQRENFQKAAKAGVKIAFGTDAGVYPHGDNAKQFFYMVKYGLSPIQAIQAATIQAAELLGEKERLGSITAGKYADIIAVEGNPLEQVTLLEKVKFVMKDGQVYKK</sequence>
<dbReference type="SUPFAM" id="SSF51556">
    <property type="entry name" value="Metallo-dependent hydrolases"/>
    <property type="match status" value="1"/>
</dbReference>
<dbReference type="RefSeq" id="WP_162442908.1">
    <property type="nucleotide sequence ID" value="NZ_CP048222.1"/>
</dbReference>
<evidence type="ECO:0000259" key="1">
    <source>
        <dbReference type="Pfam" id="PF01979"/>
    </source>
</evidence>
<dbReference type="InterPro" id="IPR006680">
    <property type="entry name" value="Amidohydro-rel"/>
</dbReference>
<organism evidence="2 3">
    <name type="scientific">Rhodocytophaga rosea</name>
    <dbReference type="NCBI Taxonomy" id="2704465"/>
    <lineage>
        <taxon>Bacteria</taxon>
        <taxon>Pseudomonadati</taxon>
        <taxon>Bacteroidota</taxon>
        <taxon>Cytophagia</taxon>
        <taxon>Cytophagales</taxon>
        <taxon>Rhodocytophagaceae</taxon>
        <taxon>Rhodocytophaga</taxon>
    </lineage>
</organism>
<dbReference type="EMBL" id="CP048222">
    <property type="protein sequence ID" value="QHT66856.1"/>
    <property type="molecule type" value="Genomic_DNA"/>
</dbReference>
<dbReference type="SUPFAM" id="SSF51338">
    <property type="entry name" value="Composite domain of metallo-dependent hydrolases"/>
    <property type="match status" value="2"/>
</dbReference>
<keyword evidence="2" id="KW-0378">Hydrolase</keyword>
<dbReference type="KEGG" id="rhoz:GXP67_09395"/>
<evidence type="ECO:0000313" key="3">
    <source>
        <dbReference type="Proteomes" id="UP000480178"/>
    </source>
</evidence>